<reference evidence="2 3" key="1">
    <citation type="journal article" date="2017" name="BMC Genomics">
        <title>Genomic analysis of methanogenic archaea reveals a shift towards energy conservation.</title>
        <authorList>
            <person name="Gilmore S.P."/>
            <person name="Henske J.K."/>
            <person name="Sexton J.A."/>
            <person name="Solomon K.V."/>
            <person name="Seppala S."/>
            <person name="Yoo J.I."/>
            <person name="Huyett L.M."/>
            <person name="Pressman A."/>
            <person name="Cogan J.Z."/>
            <person name="Kivenson V."/>
            <person name="Peng X."/>
            <person name="Tan Y."/>
            <person name="Valentine D.L."/>
            <person name="O'Malley M.A."/>
        </authorList>
    </citation>
    <scope>NUCLEOTIDE SEQUENCE [LARGE SCALE GENOMIC DNA]</scope>
    <source>
        <strain evidence="2 3">MC-15</strain>
    </source>
</reference>
<keyword evidence="3" id="KW-1185">Reference proteome</keyword>
<comment type="caution">
    <text evidence="2">The sequence shown here is derived from an EMBL/GenBank/DDBJ whole genome shotgun (WGS) entry which is preliminary data.</text>
</comment>
<accession>A0A2A2HNA7</accession>
<sequence length="347" mass="40987">MVESKKDIGIRLICELEEIFKELPDKEFDDGVFERVDSLLLSILNPDNVHKHSNIQDFLLTNKNRSQLLAYIRHAITQNYSFRGYGESGKKVFVSPNHTQWYDDGVMFLEGEELFAGYIGLYINGEVRYALSNRDSRVGEIFEKDDLKFISIDEANTLSRELEKKRIKNLSSLEMPIYELEKMLKDHEKSESKYQEWIEKYPWILGLQYKTIQPHPIFDNENIPDFNGIRTHDDYRDIIEIKQPFINLFRQDGGYTSEFNDSWNQVERYLLYVKENKDYLDRNKGLKFENPSCILIIGYDLSSSQREALRKKEKMNSAIKIYTYNDLIAYGKYTVDILKQMKLNPNI</sequence>
<organism evidence="2 3">
    <name type="scientific">Methanosarcina spelaei</name>
    <dbReference type="NCBI Taxonomy" id="1036679"/>
    <lineage>
        <taxon>Archaea</taxon>
        <taxon>Methanobacteriati</taxon>
        <taxon>Methanobacteriota</taxon>
        <taxon>Stenosarchaea group</taxon>
        <taxon>Methanomicrobia</taxon>
        <taxon>Methanosarcinales</taxon>
        <taxon>Methanosarcinaceae</taxon>
        <taxon>Methanosarcina</taxon>
    </lineage>
</organism>
<dbReference type="InterPro" id="IPR025359">
    <property type="entry name" value="SduA_C"/>
</dbReference>
<dbReference type="Proteomes" id="UP000218164">
    <property type="component" value="Unassembled WGS sequence"/>
</dbReference>
<gene>
    <name evidence="2" type="ORF">ASJ81_12630</name>
</gene>
<evidence type="ECO:0000259" key="1">
    <source>
        <dbReference type="Pfam" id="PF14082"/>
    </source>
</evidence>
<dbReference type="Pfam" id="PF14082">
    <property type="entry name" value="SduA_C"/>
    <property type="match status" value="1"/>
</dbReference>
<evidence type="ECO:0000313" key="2">
    <source>
        <dbReference type="EMBL" id="PAV10756.1"/>
    </source>
</evidence>
<feature type="domain" description="Shedu protein SduA C-terminal" evidence="1">
    <location>
        <begin position="189"/>
        <end position="328"/>
    </location>
</feature>
<name>A0A2A2HNA7_9EURY</name>
<dbReference type="EMBL" id="LMVP01000545">
    <property type="protein sequence ID" value="PAV10756.1"/>
    <property type="molecule type" value="Genomic_DNA"/>
</dbReference>
<protein>
    <recommendedName>
        <fullName evidence="1">Shedu protein SduA C-terminal domain-containing protein</fullName>
    </recommendedName>
</protein>
<dbReference type="AlphaFoldDB" id="A0A2A2HNA7"/>
<evidence type="ECO:0000313" key="3">
    <source>
        <dbReference type="Proteomes" id="UP000218164"/>
    </source>
</evidence>
<dbReference type="RefSeq" id="WP_095646040.1">
    <property type="nucleotide sequence ID" value="NZ_LMVP01000545.1"/>
</dbReference>
<proteinExistence type="predicted"/>
<dbReference type="OrthoDB" id="381202at2157"/>